<dbReference type="EMBL" id="CM018038">
    <property type="protein sequence ID" value="KAA8538494.1"/>
    <property type="molecule type" value="Genomic_DNA"/>
</dbReference>
<evidence type="ECO:0000256" key="3">
    <source>
        <dbReference type="ARBA" id="ARBA00022448"/>
    </source>
</evidence>
<dbReference type="PANTHER" id="PTHR43243:SF4">
    <property type="entry name" value="CATIONIC AMINO ACID TRANSPORTER 4"/>
    <property type="match status" value="1"/>
</dbReference>
<evidence type="ECO:0000256" key="6">
    <source>
        <dbReference type="ARBA" id="ARBA00023136"/>
    </source>
</evidence>
<reference evidence="8 9" key="1">
    <citation type="submission" date="2019-09" db="EMBL/GenBank/DDBJ databases">
        <title>A chromosome-level genome assembly of the Chinese tupelo Nyssa sinensis.</title>
        <authorList>
            <person name="Yang X."/>
            <person name="Kang M."/>
            <person name="Yang Y."/>
            <person name="Xiong H."/>
            <person name="Wang M."/>
            <person name="Zhang Z."/>
            <person name="Wang Z."/>
            <person name="Wu H."/>
            <person name="Ma T."/>
            <person name="Liu J."/>
            <person name="Xi Z."/>
        </authorList>
    </citation>
    <scope>NUCLEOTIDE SEQUENCE [LARGE SCALE GENOMIC DNA]</scope>
    <source>
        <strain evidence="8">J267</strain>
        <tissue evidence="8">Leaf</tissue>
    </source>
</reference>
<feature type="transmembrane region" description="Helical" evidence="7">
    <location>
        <begin position="119"/>
        <end position="141"/>
    </location>
</feature>
<keyword evidence="3" id="KW-0813">Transport</keyword>
<dbReference type="Pfam" id="PF13520">
    <property type="entry name" value="AA_permease_2"/>
    <property type="match status" value="1"/>
</dbReference>
<sequence>MANVCAMIFVTIAGGYLAFKIGWAGYELPVGYFPFQIDGMLAGFATIFFAYTSFDLVASTIEKVKNPQRDLRPGIRVVLSICCMLYMLVFVVVVGLVPHYAMDPDTPIFSAFASHRMQWAAYIVTVGAFTALCSTLMGSLLP</sequence>
<proteinExistence type="inferred from homology"/>
<gene>
    <name evidence="8" type="ORF">F0562_028135</name>
</gene>
<dbReference type="InterPro" id="IPR002293">
    <property type="entry name" value="AA/rel_permease1"/>
</dbReference>
<keyword evidence="9" id="KW-1185">Reference proteome</keyword>
<evidence type="ECO:0000256" key="7">
    <source>
        <dbReference type="SAM" id="Phobius"/>
    </source>
</evidence>
<keyword evidence="4 7" id="KW-0812">Transmembrane</keyword>
<dbReference type="GO" id="GO:0016020">
    <property type="term" value="C:membrane"/>
    <property type="evidence" value="ECO:0007669"/>
    <property type="project" value="UniProtKB-SubCell"/>
</dbReference>
<feature type="transmembrane region" description="Helical" evidence="7">
    <location>
        <begin position="7"/>
        <end position="26"/>
    </location>
</feature>
<evidence type="ECO:0000256" key="2">
    <source>
        <dbReference type="ARBA" id="ARBA00008572"/>
    </source>
</evidence>
<dbReference type="PANTHER" id="PTHR43243">
    <property type="entry name" value="INNER MEMBRANE TRANSPORTER YGJI-RELATED"/>
    <property type="match status" value="1"/>
</dbReference>
<organism evidence="8 9">
    <name type="scientific">Nyssa sinensis</name>
    <dbReference type="NCBI Taxonomy" id="561372"/>
    <lineage>
        <taxon>Eukaryota</taxon>
        <taxon>Viridiplantae</taxon>
        <taxon>Streptophyta</taxon>
        <taxon>Embryophyta</taxon>
        <taxon>Tracheophyta</taxon>
        <taxon>Spermatophyta</taxon>
        <taxon>Magnoliopsida</taxon>
        <taxon>eudicotyledons</taxon>
        <taxon>Gunneridae</taxon>
        <taxon>Pentapetalae</taxon>
        <taxon>asterids</taxon>
        <taxon>Cornales</taxon>
        <taxon>Nyssaceae</taxon>
        <taxon>Nyssa</taxon>
    </lineage>
</organism>
<name>A0A5J5B7F8_9ASTE</name>
<keyword evidence="6 7" id="KW-0472">Membrane</keyword>
<evidence type="ECO:0000256" key="4">
    <source>
        <dbReference type="ARBA" id="ARBA00022692"/>
    </source>
</evidence>
<dbReference type="Gene3D" id="1.20.1740.10">
    <property type="entry name" value="Amino acid/polyamine transporter I"/>
    <property type="match status" value="1"/>
</dbReference>
<comment type="subcellular location">
    <subcellularLocation>
        <location evidence="1">Membrane</location>
        <topology evidence="1">Multi-pass membrane protein</topology>
    </subcellularLocation>
</comment>
<evidence type="ECO:0000256" key="5">
    <source>
        <dbReference type="ARBA" id="ARBA00022989"/>
    </source>
</evidence>
<evidence type="ECO:0000256" key="1">
    <source>
        <dbReference type="ARBA" id="ARBA00004141"/>
    </source>
</evidence>
<dbReference type="AlphaFoldDB" id="A0A5J5B7F8"/>
<keyword evidence="5 7" id="KW-1133">Transmembrane helix</keyword>
<dbReference type="Proteomes" id="UP000325577">
    <property type="component" value="Linkage Group LG15"/>
</dbReference>
<comment type="similarity">
    <text evidence="2">Belongs to the amino acid-polyamine-organocation (APC) superfamily. Cationic amino acid transporter (CAT) (TC 2.A.3.3) family.</text>
</comment>
<feature type="transmembrane region" description="Helical" evidence="7">
    <location>
        <begin position="75"/>
        <end position="99"/>
    </location>
</feature>
<protein>
    <submittedName>
        <fullName evidence="8">Uncharacterized protein</fullName>
    </submittedName>
</protein>
<dbReference type="OrthoDB" id="1712637at2759"/>
<feature type="transmembrane region" description="Helical" evidence="7">
    <location>
        <begin position="32"/>
        <end position="54"/>
    </location>
</feature>
<accession>A0A5J5B7F8</accession>
<evidence type="ECO:0000313" key="9">
    <source>
        <dbReference type="Proteomes" id="UP000325577"/>
    </source>
</evidence>
<dbReference type="GO" id="GO:0015171">
    <property type="term" value="F:amino acid transmembrane transporter activity"/>
    <property type="evidence" value="ECO:0007669"/>
    <property type="project" value="TreeGrafter"/>
</dbReference>
<evidence type="ECO:0000313" key="8">
    <source>
        <dbReference type="EMBL" id="KAA8538494.1"/>
    </source>
</evidence>